<evidence type="ECO:0000313" key="7">
    <source>
        <dbReference type="EMBL" id="RID88756.1"/>
    </source>
</evidence>
<comment type="caution">
    <text evidence="7">The sequence shown here is derived from an EMBL/GenBank/DDBJ whole genome shotgun (WGS) entry which is preliminary data.</text>
</comment>
<feature type="transmembrane region" description="Helical" evidence="6">
    <location>
        <begin position="165"/>
        <end position="185"/>
    </location>
</feature>
<feature type="transmembrane region" description="Helical" evidence="6">
    <location>
        <begin position="239"/>
        <end position="262"/>
    </location>
</feature>
<dbReference type="Gene3D" id="1.20.1740.10">
    <property type="entry name" value="Amino acid/polyamine transporter I"/>
    <property type="match status" value="1"/>
</dbReference>
<protein>
    <submittedName>
        <fullName evidence="7">APC family permease</fullName>
    </submittedName>
</protein>
<feature type="transmembrane region" description="Helical" evidence="6">
    <location>
        <begin position="137"/>
        <end position="158"/>
    </location>
</feature>
<dbReference type="PANTHER" id="PTHR42770:SF7">
    <property type="entry name" value="MEMBRANE PROTEIN"/>
    <property type="match status" value="1"/>
</dbReference>
<proteinExistence type="predicted"/>
<evidence type="ECO:0000256" key="2">
    <source>
        <dbReference type="ARBA" id="ARBA00022475"/>
    </source>
</evidence>
<keyword evidence="4 6" id="KW-1133">Transmembrane helix</keyword>
<feature type="transmembrane region" description="Helical" evidence="6">
    <location>
        <begin position="282"/>
        <end position="315"/>
    </location>
</feature>
<keyword evidence="3 6" id="KW-0812">Transmembrane</keyword>
<feature type="transmembrane region" description="Helical" evidence="6">
    <location>
        <begin position="336"/>
        <end position="354"/>
    </location>
</feature>
<feature type="transmembrane region" description="Helical" evidence="6">
    <location>
        <begin position="427"/>
        <end position="448"/>
    </location>
</feature>
<comment type="subcellular location">
    <subcellularLocation>
        <location evidence="1">Cell membrane</location>
        <topology evidence="1">Multi-pass membrane protein</topology>
    </subcellularLocation>
</comment>
<accession>A0A398BN24</accession>
<organism evidence="7 8">
    <name type="scientific">Peribacillus asahii</name>
    <dbReference type="NCBI Taxonomy" id="228899"/>
    <lineage>
        <taxon>Bacteria</taxon>
        <taxon>Bacillati</taxon>
        <taxon>Bacillota</taxon>
        <taxon>Bacilli</taxon>
        <taxon>Bacillales</taxon>
        <taxon>Bacillaceae</taxon>
        <taxon>Peribacillus</taxon>
    </lineage>
</organism>
<reference evidence="7 8" key="1">
    <citation type="submission" date="2018-08" db="EMBL/GenBank/DDBJ databases">
        <title>Bacillus jemisoniae sp. nov., Bacillus chryseoplanitiae sp. nov., Bacillus resnikiae sp. nov., and Bacillus frankliniae sp. nov., isolated from Viking spacecraft and associated surfaces.</title>
        <authorList>
            <person name="Seuylemezian A."/>
            <person name="Vaishampayan P."/>
        </authorList>
    </citation>
    <scope>NUCLEOTIDE SEQUENCE [LARGE SCALE GENOMIC DNA]</scope>
    <source>
        <strain evidence="7 8">MA001</strain>
    </source>
</reference>
<dbReference type="PANTHER" id="PTHR42770">
    <property type="entry name" value="AMINO ACID TRANSPORTER-RELATED"/>
    <property type="match status" value="1"/>
</dbReference>
<evidence type="ECO:0000256" key="6">
    <source>
        <dbReference type="SAM" id="Phobius"/>
    </source>
</evidence>
<dbReference type="GO" id="GO:0005886">
    <property type="term" value="C:plasma membrane"/>
    <property type="evidence" value="ECO:0007669"/>
    <property type="project" value="UniProtKB-SubCell"/>
</dbReference>
<keyword evidence="8" id="KW-1185">Reference proteome</keyword>
<sequence>MTIREQKNLNKVLSRMDILFLAFGAMIGWGWVVLSGNWIGSAGTLGAMIAFVIGGVLVIFVGLTYAELASAMPTTGGALIYVLRGVGPKAAFAASWALALGYISVVAFEAVALPTVVEYIFPNYKVGYMYTITEYDVYLSWVLVGVAGSIFVTIINYFGMKSAAILQMVLTIVIALIGLMLIFGATITSDFSNAEPLFVGGTAGVIAVLVMTPFMFVGFDVIPQTAEEMNVPPKSIGKILITSVGFAVFFYVAVIFAVGISLDKGVLSSSVLPTADAMAAVYGSSLFATILILGGVAGILTSWNAFIIGGSRVLYSMAEKKMIPAWFGKLHPKNNTPTNAILFIGALSTIAPLLGRPMLVWLVDAGGLAIVIAYFCVALAFVKLRKNEPDMVRPFRAGKSNAVGWTAFILSIGFISLYLPGMPAALIWPYEWLIFAGWWGIGFVLMFIMRANYNRHTMTYTDALNEPSEKVQ</sequence>
<dbReference type="AlphaFoldDB" id="A0A398BN24"/>
<evidence type="ECO:0000256" key="3">
    <source>
        <dbReference type="ARBA" id="ARBA00022692"/>
    </source>
</evidence>
<keyword evidence="2" id="KW-1003">Cell membrane</keyword>
<evidence type="ECO:0000256" key="4">
    <source>
        <dbReference type="ARBA" id="ARBA00022989"/>
    </source>
</evidence>
<evidence type="ECO:0000256" key="5">
    <source>
        <dbReference type="ARBA" id="ARBA00023136"/>
    </source>
</evidence>
<dbReference type="InterPro" id="IPR002293">
    <property type="entry name" value="AA/rel_permease1"/>
</dbReference>
<evidence type="ECO:0000313" key="8">
    <source>
        <dbReference type="Proteomes" id="UP000266016"/>
    </source>
</evidence>
<dbReference type="PIRSF" id="PIRSF006060">
    <property type="entry name" value="AA_transporter"/>
    <property type="match status" value="1"/>
</dbReference>
<feature type="transmembrane region" description="Helical" evidence="6">
    <location>
        <begin position="197"/>
        <end position="219"/>
    </location>
</feature>
<feature type="transmembrane region" description="Helical" evidence="6">
    <location>
        <begin position="38"/>
        <end position="63"/>
    </location>
</feature>
<feature type="transmembrane region" description="Helical" evidence="6">
    <location>
        <begin position="402"/>
        <end position="421"/>
    </location>
</feature>
<feature type="transmembrane region" description="Helical" evidence="6">
    <location>
        <begin position="90"/>
        <end position="117"/>
    </location>
</feature>
<dbReference type="InterPro" id="IPR050367">
    <property type="entry name" value="APC_superfamily"/>
</dbReference>
<dbReference type="Pfam" id="PF13520">
    <property type="entry name" value="AA_permease_2"/>
    <property type="match status" value="1"/>
</dbReference>
<keyword evidence="5 6" id="KW-0472">Membrane</keyword>
<name>A0A398BN24_9BACI</name>
<dbReference type="EMBL" id="QWVS01000003">
    <property type="protein sequence ID" value="RID88756.1"/>
    <property type="molecule type" value="Genomic_DNA"/>
</dbReference>
<evidence type="ECO:0000256" key="1">
    <source>
        <dbReference type="ARBA" id="ARBA00004651"/>
    </source>
</evidence>
<gene>
    <name evidence="7" type="ORF">D1953_03300</name>
</gene>
<dbReference type="GO" id="GO:0022857">
    <property type="term" value="F:transmembrane transporter activity"/>
    <property type="evidence" value="ECO:0007669"/>
    <property type="project" value="InterPro"/>
</dbReference>
<dbReference type="Proteomes" id="UP000266016">
    <property type="component" value="Unassembled WGS sequence"/>
</dbReference>
<feature type="transmembrane region" description="Helical" evidence="6">
    <location>
        <begin position="12"/>
        <end position="32"/>
    </location>
</feature>
<feature type="transmembrane region" description="Helical" evidence="6">
    <location>
        <begin position="360"/>
        <end position="382"/>
    </location>
</feature>